<proteinExistence type="predicted"/>
<evidence type="ECO:0008006" key="4">
    <source>
        <dbReference type="Google" id="ProtNLM"/>
    </source>
</evidence>
<evidence type="ECO:0000313" key="2">
    <source>
        <dbReference type="EMBL" id="MBA2881976.1"/>
    </source>
</evidence>
<keyword evidence="3" id="KW-1185">Reference proteome</keyword>
<organism evidence="2 3">
    <name type="scientific">Desulfosalsimonas propionicica</name>
    <dbReference type="NCBI Taxonomy" id="332175"/>
    <lineage>
        <taxon>Bacteria</taxon>
        <taxon>Pseudomonadati</taxon>
        <taxon>Thermodesulfobacteriota</taxon>
        <taxon>Desulfobacteria</taxon>
        <taxon>Desulfobacterales</taxon>
        <taxon>Desulfosalsimonadaceae</taxon>
        <taxon>Desulfosalsimonas</taxon>
    </lineage>
</organism>
<keyword evidence="1" id="KW-1133">Transmembrane helix</keyword>
<comment type="caution">
    <text evidence="2">The sequence shown here is derived from an EMBL/GenBank/DDBJ whole genome shotgun (WGS) entry which is preliminary data.</text>
</comment>
<accession>A0A7W0HLH3</accession>
<dbReference type="EMBL" id="JACDUS010000006">
    <property type="protein sequence ID" value="MBA2881976.1"/>
    <property type="molecule type" value="Genomic_DNA"/>
</dbReference>
<protein>
    <recommendedName>
        <fullName evidence="4">Yip1 domain-containing protein</fullName>
    </recommendedName>
</protein>
<dbReference type="AlphaFoldDB" id="A0A7W0HLH3"/>
<evidence type="ECO:0000313" key="3">
    <source>
        <dbReference type="Proteomes" id="UP000525298"/>
    </source>
</evidence>
<keyword evidence="1" id="KW-0812">Transmembrane</keyword>
<feature type="transmembrane region" description="Helical" evidence="1">
    <location>
        <begin position="133"/>
        <end position="154"/>
    </location>
</feature>
<feature type="transmembrane region" description="Helical" evidence="1">
    <location>
        <begin position="28"/>
        <end position="49"/>
    </location>
</feature>
<dbReference type="RefSeq" id="WP_181551630.1">
    <property type="nucleotide sequence ID" value="NZ_JACDUS010000006.1"/>
</dbReference>
<feature type="transmembrane region" description="Helical" evidence="1">
    <location>
        <begin position="106"/>
        <end position="127"/>
    </location>
</feature>
<feature type="transmembrane region" description="Helical" evidence="1">
    <location>
        <begin position="69"/>
        <end position="94"/>
    </location>
</feature>
<dbReference type="Proteomes" id="UP000525298">
    <property type="component" value="Unassembled WGS sequence"/>
</dbReference>
<name>A0A7W0HLH3_9BACT</name>
<gene>
    <name evidence="2" type="ORF">HNR65_002310</name>
</gene>
<evidence type="ECO:0000256" key="1">
    <source>
        <dbReference type="SAM" id="Phobius"/>
    </source>
</evidence>
<feature type="transmembrane region" description="Helical" evidence="1">
    <location>
        <begin position="166"/>
        <end position="184"/>
    </location>
</feature>
<keyword evidence="1" id="KW-0472">Membrane</keyword>
<reference evidence="2 3" key="1">
    <citation type="submission" date="2020-07" db="EMBL/GenBank/DDBJ databases">
        <title>Genomic Encyclopedia of Type Strains, Phase IV (KMG-IV): sequencing the most valuable type-strain genomes for metagenomic binning, comparative biology and taxonomic classification.</title>
        <authorList>
            <person name="Goeker M."/>
        </authorList>
    </citation>
    <scope>NUCLEOTIDE SEQUENCE [LARGE SCALE GENOMIC DNA]</scope>
    <source>
        <strain evidence="2 3">DSM 17721</strain>
    </source>
</reference>
<sequence>MNYPSAMQAVLRLDESAYPAIMAENRTVWYCVVNISVFGILHALFSLYFSSSMMAGSPAAEPLPPASRVTIILVGVAVAFFMHAGAAMFLWVFSRGVGGNTSFFPVYFNLGISFIGLWPLAPVLAAIQSGINGTAVLLLLFLASIYALAVILLGTKNASGLSMIRMSTAMAITIVFVGCFLYLWL</sequence>